<dbReference type="PROSITE" id="PS50054">
    <property type="entry name" value="TYR_PHOSPHATASE_DUAL"/>
    <property type="match status" value="1"/>
</dbReference>
<feature type="transmembrane region" description="Helical" evidence="3">
    <location>
        <begin position="15"/>
        <end position="36"/>
    </location>
</feature>
<name>A0A3P1SPQ4_9GAMM</name>
<feature type="transmembrane region" description="Helical" evidence="3">
    <location>
        <begin position="187"/>
        <end position="205"/>
    </location>
</feature>
<feature type="domain" description="Tyrosine specific protein phosphatases" evidence="5">
    <location>
        <begin position="362"/>
        <end position="431"/>
    </location>
</feature>
<dbReference type="PROSITE" id="PS00383">
    <property type="entry name" value="TYR_PHOSPHATASE_1"/>
    <property type="match status" value="1"/>
</dbReference>
<dbReference type="InterPro" id="IPR016130">
    <property type="entry name" value="Tyr_Pase_AS"/>
</dbReference>
<evidence type="ECO:0000259" key="4">
    <source>
        <dbReference type="PROSITE" id="PS50054"/>
    </source>
</evidence>
<feature type="transmembrane region" description="Helical" evidence="3">
    <location>
        <begin position="225"/>
        <end position="246"/>
    </location>
</feature>
<feature type="transmembrane region" description="Helical" evidence="3">
    <location>
        <begin position="163"/>
        <end position="181"/>
    </location>
</feature>
<comment type="caution">
    <text evidence="6">The sequence shown here is derived from an EMBL/GenBank/DDBJ whole genome shotgun (WGS) entry which is preliminary data.</text>
</comment>
<gene>
    <name evidence="6" type="ORF">EHS89_13520</name>
</gene>
<dbReference type="Pfam" id="PF00782">
    <property type="entry name" value="DSPc"/>
    <property type="match status" value="1"/>
</dbReference>
<dbReference type="RefSeq" id="WP_124926686.1">
    <property type="nucleotide sequence ID" value="NZ_BMOH01000002.1"/>
</dbReference>
<keyword evidence="2" id="KW-0904">Protein phosphatase</keyword>
<dbReference type="InterPro" id="IPR000326">
    <property type="entry name" value="PAP2/HPO"/>
</dbReference>
<dbReference type="InterPro" id="IPR020422">
    <property type="entry name" value="TYR_PHOSPHATASE_DUAL_dom"/>
</dbReference>
<evidence type="ECO:0000313" key="7">
    <source>
        <dbReference type="Proteomes" id="UP000267535"/>
    </source>
</evidence>
<accession>A0A3P1SPQ4</accession>
<evidence type="ECO:0000256" key="2">
    <source>
        <dbReference type="ARBA" id="ARBA00022912"/>
    </source>
</evidence>
<dbReference type="OrthoDB" id="142078at2"/>
<keyword evidence="3" id="KW-0472">Membrane</keyword>
<dbReference type="SUPFAM" id="SSF52799">
    <property type="entry name" value="(Phosphotyrosine protein) phosphatases II"/>
    <property type="match status" value="1"/>
</dbReference>
<sequence length="441" mass="49800">MDSTYTQATANRTTLFLRALGWLAFLGPTFFILYGFTNEYTATRDDVGQLVFAWESHIPFWDWSIIPYMSIDLLYGISLFLCTCKAELDRHSLRLFAATVISVICFLFYPLQFTLTRPETYGLYGTLYDLLTSLDKPYNQAPSLHISLLVLIWVRFYQHIHHVIPRLLTHSWMFLIGISVLTTWQHHFIDIIGGLIVAIALLYLIQEQPFRWHWETAKSPKLARLYLTGSLLFILLALAFGGWGYLLLWPAIATALIAAAYTGLGVSVFQYRDQRMSIPAMILLAPYLLGAKLSAAILSRKRPGCVEITTGVWLGRAPTKNDIQHSTALSILNVTAEMKPLANPTGQYYRTPMLDLVCPDIEHLEQAVQQLDQLNRSGHCVLVHCALGLSRSAVVIAGWLLTTDSTRSVIQAVDMIQKAQPDCVLKPAHINLLQKFKERSL</sequence>
<feature type="transmembrane region" description="Helical" evidence="3">
    <location>
        <begin position="93"/>
        <end position="111"/>
    </location>
</feature>
<dbReference type="Proteomes" id="UP000267535">
    <property type="component" value="Unassembled WGS sequence"/>
</dbReference>
<protein>
    <submittedName>
        <fullName evidence="6">Phosphatase PAP2 family protein</fullName>
    </submittedName>
</protein>
<organism evidence="6 7">
    <name type="scientific">Amphritea balenae</name>
    <dbReference type="NCBI Taxonomy" id="452629"/>
    <lineage>
        <taxon>Bacteria</taxon>
        <taxon>Pseudomonadati</taxon>
        <taxon>Pseudomonadota</taxon>
        <taxon>Gammaproteobacteria</taxon>
        <taxon>Oceanospirillales</taxon>
        <taxon>Oceanospirillaceae</taxon>
        <taxon>Amphritea</taxon>
    </lineage>
</organism>
<dbReference type="PANTHER" id="PTHR47216">
    <property type="match status" value="1"/>
</dbReference>
<dbReference type="Gene3D" id="3.90.190.10">
    <property type="entry name" value="Protein tyrosine phosphatase superfamily"/>
    <property type="match status" value="1"/>
</dbReference>
<evidence type="ECO:0000256" key="3">
    <source>
        <dbReference type="SAM" id="Phobius"/>
    </source>
</evidence>
<dbReference type="InterPro" id="IPR000387">
    <property type="entry name" value="Tyr_Pase_dom"/>
</dbReference>
<feature type="transmembrane region" description="Helical" evidence="3">
    <location>
        <begin position="60"/>
        <end position="81"/>
    </location>
</feature>
<evidence type="ECO:0000256" key="1">
    <source>
        <dbReference type="ARBA" id="ARBA00022801"/>
    </source>
</evidence>
<keyword evidence="3" id="KW-1133">Transmembrane helix</keyword>
<evidence type="ECO:0000259" key="5">
    <source>
        <dbReference type="PROSITE" id="PS50056"/>
    </source>
</evidence>
<dbReference type="PROSITE" id="PS50056">
    <property type="entry name" value="TYR_PHOSPHATASE_2"/>
    <property type="match status" value="1"/>
</dbReference>
<keyword evidence="1" id="KW-0378">Hydrolase</keyword>
<dbReference type="AlphaFoldDB" id="A0A3P1SPQ4"/>
<reference evidence="6 7" key="1">
    <citation type="submission" date="2018-11" db="EMBL/GenBank/DDBJ databases">
        <title>The draft genome sequence of Amphritea balenae JAMM 1525T.</title>
        <authorList>
            <person name="Fang Z."/>
            <person name="Zhang Y."/>
            <person name="Han X."/>
        </authorList>
    </citation>
    <scope>NUCLEOTIDE SEQUENCE [LARGE SCALE GENOMIC DNA]</scope>
    <source>
        <strain evidence="6 7">JAMM 1525</strain>
    </source>
</reference>
<feature type="domain" description="Tyrosine-protein phosphatase" evidence="4">
    <location>
        <begin position="304"/>
        <end position="441"/>
    </location>
</feature>
<dbReference type="InterPro" id="IPR029021">
    <property type="entry name" value="Prot-tyrosine_phosphatase-like"/>
</dbReference>
<feature type="transmembrane region" description="Helical" evidence="3">
    <location>
        <begin position="278"/>
        <end position="298"/>
    </location>
</feature>
<feature type="transmembrane region" description="Helical" evidence="3">
    <location>
        <begin position="252"/>
        <end position="271"/>
    </location>
</feature>
<dbReference type="CDD" id="cd03386">
    <property type="entry name" value="PAP2_Aur1_like"/>
    <property type="match status" value="1"/>
</dbReference>
<evidence type="ECO:0000313" key="6">
    <source>
        <dbReference type="EMBL" id="RRC98625.1"/>
    </source>
</evidence>
<dbReference type="EMBL" id="RQXV01000007">
    <property type="protein sequence ID" value="RRC98625.1"/>
    <property type="molecule type" value="Genomic_DNA"/>
</dbReference>
<dbReference type="SMART" id="SM00195">
    <property type="entry name" value="DSPc"/>
    <property type="match status" value="1"/>
</dbReference>
<keyword evidence="3" id="KW-0812">Transmembrane</keyword>
<keyword evidence="7" id="KW-1185">Reference proteome</keyword>
<dbReference type="GO" id="GO:0004721">
    <property type="term" value="F:phosphoprotein phosphatase activity"/>
    <property type="evidence" value="ECO:0007669"/>
    <property type="project" value="UniProtKB-KW"/>
</dbReference>
<proteinExistence type="predicted"/>
<dbReference type="Pfam" id="PF01569">
    <property type="entry name" value="PAP2"/>
    <property type="match status" value="1"/>
</dbReference>
<feature type="transmembrane region" description="Helical" evidence="3">
    <location>
        <begin position="138"/>
        <end position="156"/>
    </location>
</feature>
<dbReference type="InterPro" id="IPR000340">
    <property type="entry name" value="Dual-sp_phosphatase_cat-dom"/>
</dbReference>
<dbReference type="PANTHER" id="PTHR47216:SF4">
    <property type="entry name" value="OS01G0859400 PROTEIN"/>
    <property type="match status" value="1"/>
</dbReference>